<keyword evidence="2" id="KW-1185">Reference proteome</keyword>
<dbReference type="EMBL" id="CP036343">
    <property type="protein sequence ID" value="QDT93005.1"/>
    <property type="molecule type" value="Genomic_DNA"/>
</dbReference>
<dbReference type="KEGG" id="gax:Pan161_46770"/>
<protein>
    <recommendedName>
        <fullName evidence="3">Carboxypeptidase regulatory-like domain-containing protein</fullName>
    </recommendedName>
</protein>
<reference evidence="1 2" key="1">
    <citation type="submission" date="2019-02" db="EMBL/GenBank/DDBJ databases">
        <title>Deep-cultivation of Planctomycetes and their phenomic and genomic characterization uncovers novel biology.</title>
        <authorList>
            <person name="Wiegand S."/>
            <person name="Jogler M."/>
            <person name="Boedeker C."/>
            <person name="Pinto D."/>
            <person name="Vollmers J."/>
            <person name="Rivas-Marin E."/>
            <person name="Kohn T."/>
            <person name="Peeters S.H."/>
            <person name="Heuer A."/>
            <person name="Rast P."/>
            <person name="Oberbeckmann S."/>
            <person name="Bunk B."/>
            <person name="Jeske O."/>
            <person name="Meyerdierks A."/>
            <person name="Storesund J.E."/>
            <person name="Kallscheuer N."/>
            <person name="Luecker S."/>
            <person name="Lage O.M."/>
            <person name="Pohl T."/>
            <person name="Merkel B.J."/>
            <person name="Hornburger P."/>
            <person name="Mueller R.-W."/>
            <person name="Bruemmer F."/>
            <person name="Labrenz M."/>
            <person name="Spormann A.M."/>
            <person name="Op den Camp H."/>
            <person name="Overmann J."/>
            <person name="Amann R."/>
            <person name="Jetten M.S.M."/>
            <person name="Mascher T."/>
            <person name="Medema M.H."/>
            <person name="Devos D.P."/>
            <person name="Kaster A.-K."/>
            <person name="Ovreas L."/>
            <person name="Rohde M."/>
            <person name="Galperin M.Y."/>
            <person name="Jogler C."/>
        </authorList>
    </citation>
    <scope>NUCLEOTIDE SEQUENCE [LARGE SCALE GENOMIC DNA]</scope>
    <source>
        <strain evidence="1 2">Pan161</strain>
    </source>
</reference>
<dbReference type="AlphaFoldDB" id="A0A517VJ30"/>
<organism evidence="1 2">
    <name type="scientific">Gimesia algae</name>
    <dbReference type="NCBI Taxonomy" id="2527971"/>
    <lineage>
        <taxon>Bacteria</taxon>
        <taxon>Pseudomonadati</taxon>
        <taxon>Planctomycetota</taxon>
        <taxon>Planctomycetia</taxon>
        <taxon>Planctomycetales</taxon>
        <taxon>Planctomycetaceae</taxon>
        <taxon>Gimesia</taxon>
    </lineage>
</organism>
<gene>
    <name evidence="1" type="ORF">Pan161_46770</name>
</gene>
<name>A0A517VJ30_9PLAN</name>
<sequence>MNSDHLTERINMRRILRISLFCLLAPVVFNISGCGSSSTEPEFVSKLVPVTGKVTLDGNPLTGVMINYLPAEGQPGGEIAFGLTDETGTYTLQTQLAGQSPEDSQGALPGNYSIYIHKLVLPDGSAVPEGLSDAEAEEKGAKQLLPAQYSSPTASKLTAVVNSEATTNDFTLKK</sequence>
<dbReference type="Proteomes" id="UP000316855">
    <property type="component" value="Chromosome"/>
</dbReference>
<accession>A0A517VJ30</accession>
<evidence type="ECO:0000313" key="1">
    <source>
        <dbReference type="EMBL" id="QDT93005.1"/>
    </source>
</evidence>
<proteinExistence type="predicted"/>
<evidence type="ECO:0008006" key="3">
    <source>
        <dbReference type="Google" id="ProtNLM"/>
    </source>
</evidence>
<evidence type="ECO:0000313" key="2">
    <source>
        <dbReference type="Proteomes" id="UP000316855"/>
    </source>
</evidence>